<evidence type="ECO:0000313" key="2">
    <source>
        <dbReference type="Proteomes" id="UP000561011"/>
    </source>
</evidence>
<gene>
    <name evidence="1" type="ORF">HZZ10_17515</name>
</gene>
<proteinExistence type="predicted"/>
<sequence>MPAASQTALQLLDLAELRRTRALLRHEVSQATHWRRIIQARLDLTVARAVLPARLGLEITDQVSPEALSTIPAFGDLLGIARRPGDSFPVDDLLRLRAAERSLGEYEAHVRRALMAATDALVERLEAVRAVP</sequence>
<dbReference type="Proteomes" id="UP000561011">
    <property type="component" value="Unassembled WGS sequence"/>
</dbReference>
<dbReference type="EMBL" id="JACBYE010000066">
    <property type="protein sequence ID" value="NYS95306.1"/>
    <property type="molecule type" value="Genomic_DNA"/>
</dbReference>
<evidence type="ECO:0000313" key="1">
    <source>
        <dbReference type="EMBL" id="NYS95306.1"/>
    </source>
</evidence>
<dbReference type="RefSeq" id="WP_179914494.1">
    <property type="nucleotide sequence ID" value="NZ_JACBYE010000066.1"/>
</dbReference>
<comment type="caution">
    <text evidence="1">The sequence shown here is derived from an EMBL/GenBank/DDBJ whole genome shotgun (WGS) entry which is preliminary data.</text>
</comment>
<keyword evidence="2" id="KW-1185">Reference proteome</keyword>
<accession>A0A853EX28</accession>
<organism evidence="1 2">
    <name type="scientific">Sanguibacter inulinus</name>
    <dbReference type="NCBI Taxonomy" id="60922"/>
    <lineage>
        <taxon>Bacteria</taxon>
        <taxon>Bacillati</taxon>
        <taxon>Actinomycetota</taxon>
        <taxon>Actinomycetes</taxon>
        <taxon>Micrococcales</taxon>
        <taxon>Sanguibacteraceae</taxon>
        <taxon>Sanguibacter</taxon>
    </lineage>
</organism>
<name>A0A853EX28_9MICO</name>
<protein>
    <submittedName>
        <fullName evidence="1">Uncharacterized protein</fullName>
    </submittedName>
</protein>
<reference evidence="1 2" key="1">
    <citation type="submission" date="2020-07" db="EMBL/GenBank/DDBJ databases">
        <title>MOT database genomes.</title>
        <authorList>
            <person name="Joseph S."/>
            <person name="Aduse-Opoku J."/>
            <person name="Hashim A."/>
            <person name="Wade W."/>
            <person name="Curtis M."/>
        </authorList>
    </citation>
    <scope>NUCLEOTIDE SEQUENCE [LARGE SCALE GENOMIC DNA]</scope>
    <source>
        <strain evidence="1 2">DSM 100099</strain>
    </source>
</reference>
<dbReference type="AlphaFoldDB" id="A0A853EX28"/>